<evidence type="ECO:0000256" key="5">
    <source>
        <dbReference type="ARBA" id="ARBA00023136"/>
    </source>
</evidence>
<evidence type="ECO:0000256" key="2">
    <source>
        <dbReference type="ARBA" id="ARBA00022475"/>
    </source>
</evidence>
<sequence>MARLKAGIHFASSIFVKTIAGLIIIKVLAWKLGPDGFGLLGQLMTLVAITGMFAGGGIASGLIKVLAVSPSGTKEGQAWIATAFTLTTIVSGLVASLLVLFSGALSARLMQGEFTAVFIFLGFSQIVVGYGSLVQADASSRGESGIYAAINILGTIIGAIVLVLGVCVFGFGGAAYGVMLMPALTGLVALGFLFQRRRELLRYARLLLDESKARHFMSFSLLTLVGALSVPIAQIIIRDMLAQRVGWEQVGLWQGMIKLSDVYMQFIGVVLINYVLPRYAAASSFDRVLMEFKATVIWLLLALVAGFLCLYSLRNIVIQLIFSKDFLPMTEYFIPQMIGDVFRTIAAAISFIFMARGCVRISILYEIAQGVGIIVMFMLLFDGAGKMAPVYAHMITYIVLSVIMAVGLKLWMRRQP</sequence>
<evidence type="ECO:0000313" key="8">
    <source>
        <dbReference type="Proteomes" id="UP000323909"/>
    </source>
</evidence>
<gene>
    <name evidence="7" type="ORF">F3K53_03315</name>
</gene>
<dbReference type="PANTHER" id="PTHR30250:SF30">
    <property type="entry name" value="LIPID III FLIPPASE"/>
    <property type="match status" value="1"/>
</dbReference>
<evidence type="ECO:0000256" key="1">
    <source>
        <dbReference type="ARBA" id="ARBA00004651"/>
    </source>
</evidence>
<proteinExistence type="predicted"/>
<evidence type="ECO:0000256" key="4">
    <source>
        <dbReference type="ARBA" id="ARBA00022989"/>
    </source>
</evidence>
<feature type="transmembrane region" description="Helical" evidence="6">
    <location>
        <begin position="146"/>
        <end position="171"/>
    </location>
</feature>
<feature type="transmembrane region" description="Helical" evidence="6">
    <location>
        <begin position="390"/>
        <end position="411"/>
    </location>
</feature>
<dbReference type="InterPro" id="IPR002797">
    <property type="entry name" value="Polysacc_synth"/>
</dbReference>
<comment type="subcellular location">
    <subcellularLocation>
        <location evidence="1">Cell membrane</location>
        <topology evidence="1">Multi-pass membrane protein</topology>
    </subcellularLocation>
</comment>
<comment type="caution">
    <text evidence="7">The sequence shown here is derived from an EMBL/GenBank/DDBJ whole genome shotgun (WGS) entry which is preliminary data.</text>
</comment>
<keyword evidence="2" id="KW-1003">Cell membrane</keyword>
<dbReference type="InterPro" id="IPR050833">
    <property type="entry name" value="Poly_Biosynth_Transport"/>
</dbReference>
<feature type="transmembrane region" description="Helical" evidence="6">
    <location>
        <begin position="292"/>
        <end position="313"/>
    </location>
</feature>
<reference evidence="7 8" key="1">
    <citation type="submission" date="2019-09" db="EMBL/GenBank/DDBJ databases">
        <title>Genomic sequencing of 4 copper resistant soil isolates.</title>
        <authorList>
            <person name="Havryliuk O."/>
        </authorList>
    </citation>
    <scope>NUCLEOTIDE SEQUENCE [LARGE SCALE GENOMIC DNA]</scope>
    <source>
        <strain evidence="7 8">UKR4</strain>
    </source>
</reference>
<feature type="transmembrane region" description="Helical" evidence="6">
    <location>
        <begin position="114"/>
        <end position="134"/>
    </location>
</feature>
<feature type="transmembrane region" description="Helical" evidence="6">
    <location>
        <begin position="262"/>
        <end position="280"/>
    </location>
</feature>
<dbReference type="Pfam" id="PF01943">
    <property type="entry name" value="Polysacc_synt"/>
    <property type="match status" value="1"/>
</dbReference>
<feature type="transmembrane region" description="Helical" evidence="6">
    <location>
        <begin position="7"/>
        <end position="30"/>
    </location>
</feature>
<evidence type="ECO:0000313" key="7">
    <source>
        <dbReference type="EMBL" id="KAA6186808.1"/>
    </source>
</evidence>
<keyword evidence="5 6" id="KW-0472">Membrane</keyword>
<accession>A0A5M8FPI7</accession>
<dbReference type="AlphaFoldDB" id="A0A5M8FPI7"/>
<keyword evidence="4 6" id="KW-1133">Transmembrane helix</keyword>
<dbReference type="InterPro" id="IPR044550">
    <property type="entry name" value="WzxE"/>
</dbReference>
<dbReference type="PANTHER" id="PTHR30250">
    <property type="entry name" value="PST FAMILY PREDICTED COLANIC ACID TRANSPORTER"/>
    <property type="match status" value="1"/>
</dbReference>
<feature type="transmembrane region" description="Helical" evidence="6">
    <location>
        <begin position="177"/>
        <end position="195"/>
    </location>
</feature>
<protein>
    <submittedName>
        <fullName evidence="7">O-antigen translocase</fullName>
    </submittedName>
</protein>
<dbReference type="RefSeq" id="WP_150055058.1">
    <property type="nucleotide sequence ID" value="NZ_VWXT01000041.1"/>
</dbReference>
<keyword evidence="3 6" id="KW-0812">Transmembrane</keyword>
<organism evidence="7 8">
    <name type="scientific">Pseudomonas veronii</name>
    <dbReference type="NCBI Taxonomy" id="76761"/>
    <lineage>
        <taxon>Bacteria</taxon>
        <taxon>Pseudomonadati</taxon>
        <taxon>Pseudomonadota</taxon>
        <taxon>Gammaproteobacteria</taxon>
        <taxon>Pseudomonadales</taxon>
        <taxon>Pseudomonadaceae</taxon>
        <taxon>Pseudomonas</taxon>
    </lineage>
</organism>
<feature type="transmembrane region" description="Helical" evidence="6">
    <location>
        <begin position="216"/>
        <end position="237"/>
    </location>
</feature>
<feature type="transmembrane region" description="Helical" evidence="6">
    <location>
        <begin position="367"/>
        <end position="384"/>
    </location>
</feature>
<evidence type="ECO:0000256" key="6">
    <source>
        <dbReference type="SAM" id="Phobius"/>
    </source>
</evidence>
<dbReference type="CDD" id="cd13125">
    <property type="entry name" value="MATE_like_10"/>
    <property type="match status" value="1"/>
</dbReference>
<dbReference type="EMBL" id="VWXT01000041">
    <property type="protein sequence ID" value="KAA6186808.1"/>
    <property type="molecule type" value="Genomic_DNA"/>
</dbReference>
<evidence type="ECO:0000256" key="3">
    <source>
        <dbReference type="ARBA" id="ARBA00022692"/>
    </source>
</evidence>
<feature type="transmembrane region" description="Helical" evidence="6">
    <location>
        <begin position="42"/>
        <end position="66"/>
    </location>
</feature>
<dbReference type="Proteomes" id="UP000323909">
    <property type="component" value="Unassembled WGS sequence"/>
</dbReference>
<feature type="transmembrane region" description="Helical" evidence="6">
    <location>
        <begin position="78"/>
        <end position="102"/>
    </location>
</feature>
<name>A0A5M8FPI7_PSEVE</name>
<feature type="transmembrane region" description="Helical" evidence="6">
    <location>
        <begin position="333"/>
        <end position="355"/>
    </location>
</feature>
<dbReference type="GO" id="GO:0009246">
    <property type="term" value="P:enterobacterial common antigen biosynthetic process"/>
    <property type="evidence" value="ECO:0007669"/>
    <property type="project" value="InterPro"/>
</dbReference>
<dbReference type="GO" id="GO:0005886">
    <property type="term" value="C:plasma membrane"/>
    <property type="evidence" value="ECO:0007669"/>
    <property type="project" value="UniProtKB-SubCell"/>
</dbReference>